<keyword evidence="2" id="KW-1185">Reference proteome</keyword>
<accession>A0A392TKW6</accession>
<comment type="caution">
    <text evidence="1">The sequence shown here is derived from an EMBL/GenBank/DDBJ whole genome shotgun (WGS) entry which is preliminary data.</text>
</comment>
<dbReference type="AlphaFoldDB" id="A0A392TKW6"/>
<organism evidence="1 2">
    <name type="scientific">Trifolium medium</name>
    <dbReference type="NCBI Taxonomy" id="97028"/>
    <lineage>
        <taxon>Eukaryota</taxon>
        <taxon>Viridiplantae</taxon>
        <taxon>Streptophyta</taxon>
        <taxon>Embryophyta</taxon>
        <taxon>Tracheophyta</taxon>
        <taxon>Spermatophyta</taxon>
        <taxon>Magnoliopsida</taxon>
        <taxon>eudicotyledons</taxon>
        <taxon>Gunneridae</taxon>
        <taxon>Pentapetalae</taxon>
        <taxon>rosids</taxon>
        <taxon>fabids</taxon>
        <taxon>Fabales</taxon>
        <taxon>Fabaceae</taxon>
        <taxon>Papilionoideae</taxon>
        <taxon>50 kb inversion clade</taxon>
        <taxon>NPAAA clade</taxon>
        <taxon>Hologalegina</taxon>
        <taxon>IRL clade</taxon>
        <taxon>Trifolieae</taxon>
        <taxon>Trifolium</taxon>
    </lineage>
</organism>
<feature type="non-terminal residue" evidence="1">
    <location>
        <position position="1"/>
    </location>
</feature>
<evidence type="ECO:0000313" key="2">
    <source>
        <dbReference type="Proteomes" id="UP000265520"/>
    </source>
</evidence>
<dbReference type="EMBL" id="LXQA010606232">
    <property type="protein sequence ID" value="MCI61783.1"/>
    <property type="molecule type" value="Genomic_DNA"/>
</dbReference>
<reference evidence="1 2" key="1">
    <citation type="journal article" date="2018" name="Front. Plant Sci.">
        <title>Red Clover (Trifolium pratense) and Zigzag Clover (T. medium) - A Picture of Genomic Similarities and Differences.</title>
        <authorList>
            <person name="Dluhosova J."/>
            <person name="Istvanek J."/>
            <person name="Nedelnik J."/>
            <person name="Repkova J."/>
        </authorList>
    </citation>
    <scope>NUCLEOTIDE SEQUENCE [LARGE SCALE GENOMIC DNA]</scope>
    <source>
        <strain evidence="2">cv. 10/8</strain>
        <tissue evidence="1">Leaf</tissue>
    </source>
</reference>
<proteinExistence type="predicted"/>
<evidence type="ECO:0000313" key="1">
    <source>
        <dbReference type="EMBL" id="MCI61783.1"/>
    </source>
</evidence>
<sequence>LSPCSPSEKALKSRQKFAGWSENASDIVLAQRDISRPVRGPAPGFLRSYQL</sequence>
<protein>
    <submittedName>
        <fullName evidence="1">Uncharacterized protein</fullName>
    </submittedName>
</protein>
<dbReference type="Proteomes" id="UP000265520">
    <property type="component" value="Unassembled WGS sequence"/>
</dbReference>
<name>A0A392TKW6_9FABA</name>